<feature type="chain" id="PRO_5012483941" description="Lipoprotein" evidence="1">
    <location>
        <begin position="21"/>
        <end position="202"/>
    </location>
</feature>
<protein>
    <recommendedName>
        <fullName evidence="4">Lipoprotein</fullName>
    </recommendedName>
</protein>
<evidence type="ECO:0000313" key="3">
    <source>
        <dbReference type="Proteomes" id="UP000192796"/>
    </source>
</evidence>
<reference evidence="2 3" key="1">
    <citation type="submission" date="2016-03" db="EMBL/GenBank/DDBJ databases">
        <title>Niastella vici sp. nov., isolated from farmland soil.</title>
        <authorList>
            <person name="Chen L."/>
            <person name="Wang D."/>
            <person name="Yang S."/>
            <person name="Wang G."/>
        </authorList>
    </citation>
    <scope>NUCLEOTIDE SEQUENCE [LARGE SCALE GENOMIC DNA]</scope>
    <source>
        <strain evidence="2 3">DJ57</strain>
    </source>
</reference>
<proteinExistence type="predicted"/>
<evidence type="ECO:0008006" key="4">
    <source>
        <dbReference type="Google" id="ProtNLM"/>
    </source>
</evidence>
<dbReference type="STRING" id="1703345.A3860_00120"/>
<dbReference type="AlphaFoldDB" id="A0A1V9G872"/>
<feature type="signal peptide" evidence="1">
    <location>
        <begin position="1"/>
        <end position="20"/>
    </location>
</feature>
<name>A0A1V9G872_9BACT</name>
<gene>
    <name evidence="2" type="ORF">A3860_00120</name>
</gene>
<organism evidence="2 3">
    <name type="scientific">Niastella vici</name>
    <dbReference type="NCBI Taxonomy" id="1703345"/>
    <lineage>
        <taxon>Bacteria</taxon>
        <taxon>Pseudomonadati</taxon>
        <taxon>Bacteroidota</taxon>
        <taxon>Chitinophagia</taxon>
        <taxon>Chitinophagales</taxon>
        <taxon>Chitinophagaceae</taxon>
        <taxon>Niastella</taxon>
    </lineage>
</organism>
<evidence type="ECO:0000256" key="1">
    <source>
        <dbReference type="SAM" id="SignalP"/>
    </source>
</evidence>
<dbReference type="PROSITE" id="PS51257">
    <property type="entry name" value="PROKAR_LIPOPROTEIN"/>
    <property type="match status" value="1"/>
</dbReference>
<comment type="caution">
    <text evidence="2">The sequence shown here is derived from an EMBL/GenBank/DDBJ whole genome shotgun (WGS) entry which is preliminary data.</text>
</comment>
<keyword evidence="3" id="KW-1185">Reference proteome</keyword>
<dbReference type="EMBL" id="LVYD01000001">
    <property type="protein sequence ID" value="OQP66813.1"/>
    <property type="molecule type" value="Genomic_DNA"/>
</dbReference>
<evidence type="ECO:0000313" key="2">
    <source>
        <dbReference type="EMBL" id="OQP66813.1"/>
    </source>
</evidence>
<keyword evidence="1" id="KW-0732">Signal</keyword>
<sequence>MKRIYLFLPALFLLVIACKHQPKVPTAPVQPAEDSLGSNNYLPIADFIKNDITKVDSFAGGIMRKVNINGKKDSGYIQPQAFHQLANQFLVPELDSTSFREHFRESSLMDETTQMLNFIYTGNQPGWPLQNVMVYIKPSLASDQVNRVYMERAFTSGDTAVQQKLTWKMQEYFYIITMRQPKNGPAVTTMEKVIWDPQHFAE</sequence>
<accession>A0A1V9G872</accession>
<dbReference type="Proteomes" id="UP000192796">
    <property type="component" value="Unassembled WGS sequence"/>
</dbReference>
<dbReference type="OrthoDB" id="674387at2"/>
<dbReference type="RefSeq" id="WP_081144512.1">
    <property type="nucleotide sequence ID" value="NZ_LVYD01000001.1"/>
</dbReference>